<dbReference type="AlphaFoldDB" id="A0A9W4X1Z8"/>
<proteinExistence type="predicted"/>
<protein>
    <submittedName>
        <fullName evidence="1">6665_t:CDS:1</fullName>
    </submittedName>
</protein>
<reference evidence="1" key="1">
    <citation type="submission" date="2022-08" db="EMBL/GenBank/DDBJ databases">
        <authorList>
            <person name="Kallberg Y."/>
            <person name="Tangrot J."/>
            <person name="Rosling A."/>
        </authorList>
    </citation>
    <scope>NUCLEOTIDE SEQUENCE</scope>
    <source>
        <strain evidence="1">Wild A</strain>
    </source>
</reference>
<gene>
    <name evidence="1" type="ORF">FWILDA_LOCUS9652</name>
</gene>
<comment type="caution">
    <text evidence="1">The sequence shown here is derived from an EMBL/GenBank/DDBJ whole genome shotgun (WGS) entry which is preliminary data.</text>
</comment>
<name>A0A9W4X1Z8_9GLOM</name>
<accession>A0A9W4X1Z8</accession>
<evidence type="ECO:0000313" key="2">
    <source>
        <dbReference type="Proteomes" id="UP001153678"/>
    </source>
</evidence>
<organism evidence="1 2">
    <name type="scientific">Funneliformis geosporum</name>
    <dbReference type="NCBI Taxonomy" id="1117311"/>
    <lineage>
        <taxon>Eukaryota</taxon>
        <taxon>Fungi</taxon>
        <taxon>Fungi incertae sedis</taxon>
        <taxon>Mucoromycota</taxon>
        <taxon>Glomeromycotina</taxon>
        <taxon>Glomeromycetes</taxon>
        <taxon>Glomerales</taxon>
        <taxon>Glomeraceae</taxon>
        <taxon>Funneliformis</taxon>
    </lineage>
</organism>
<dbReference type="OrthoDB" id="2461643at2759"/>
<sequence length="92" mass="10685">MIDIISNLTSCNIGDITPILSDHLIVILSIENFLDIKNNKRNIPLKKTYDFDMMSENKWAAFSDKFDALATGCYLRYLINNTIFNQNKLNYF</sequence>
<evidence type="ECO:0000313" key="1">
    <source>
        <dbReference type="EMBL" id="CAI2180579.1"/>
    </source>
</evidence>
<dbReference type="EMBL" id="CAMKVN010002321">
    <property type="protein sequence ID" value="CAI2180579.1"/>
    <property type="molecule type" value="Genomic_DNA"/>
</dbReference>
<keyword evidence="2" id="KW-1185">Reference proteome</keyword>
<dbReference type="Proteomes" id="UP001153678">
    <property type="component" value="Unassembled WGS sequence"/>
</dbReference>